<feature type="domain" description="SLH" evidence="3">
    <location>
        <begin position="1173"/>
        <end position="1229"/>
    </location>
</feature>
<feature type="chain" id="PRO_5012070413" evidence="2">
    <location>
        <begin position="29"/>
        <end position="1229"/>
    </location>
</feature>
<accession>A0A1M5VST3</accession>
<dbReference type="InterPro" id="IPR001119">
    <property type="entry name" value="SLH_dom"/>
</dbReference>
<evidence type="ECO:0000256" key="1">
    <source>
        <dbReference type="ARBA" id="ARBA00022737"/>
    </source>
</evidence>
<keyword evidence="2" id="KW-0732">Signal</keyword>
<proteinExistence type="predicted"/>
<protein>
    <submittedName>
        <fullName evidence="4">S-layer homology domain-containing protein</fullName>
    </submittedName>
</protein>
<dbReference type="STRING" id="1123282.SAMN02745823_01003"/>
<feature type="domain" description="SLH" evidence="3">
    <location>
        <begin position="1047"/>
        <end position="1105"/>
    </location>
</feature>
<evidence type="ECO:0000259" key="3">
    <source>
        <dbReference type="PROSITE" id="PS51272"/>
    </source>
</evidence>
<evidence type="ECO:0000313" key="4">
    <source>
        <dbReference type="EMBL" id="SHH78248.1"/>
    </source>
</evidence>
<evidence type="ECO:0000256" key="2">
    <source>
        <dbReference type="SAM" id="SignalP"/>
    </source>
</evidence>
<dbReference type="RefSeq" id="WP_073076548.1">
    <property type="nucleotide sequence ID" value="NZ_FQXV01000002.1"/>
</dbReference>
<sequence length="1229" mass="127036">MKKHFLRVFVFVLIISLTAGFLPVVASAADNELVLTKIGHMDTNTVSISNASTRAVTLTVPYLYSESTVDLRTGLIYDMASTISDVITDFNSGSVAQVDGSSGVNMTVTYYRNGNATPYTTTYTIKIVRTAKADPTFSGTIAKSVTGVMPNSTTDDISFTAADFTSATLFNPHDGGTMTGISISGSNTSCGNLNYGGDLYAGQFIALADLSRLSFDALDGGTVTYSVTAYTGEDRTPATGTVLLKITVNETAVPSIIGSLSKSVGVGSSLTFSAGDFSSLCNLNSGTLTKIEITPTNSAYGTWYKSSGAFTSATQVDAGAIGTLSFKGTAAGQATFTWKASNEAGWSAAGGGIITVGTVSAPTITAQVVKTVSAGNTLSFSLSDFRSCYNLNNGTLSNIVVTPTNTGYGTWYKGASTFTGATSFNASDIGTLSFKGTAAGQATFKWTVSNEKGTSAAGSGSILVDATTNLVSYTTAQNTPKALSDTDFNAVCLSTTGFALSYLDINSPSSSYGRLYYGYASASSPGTAVTSTARYYVNSSPYISSLTFVPASGFTGTVTIPYTGTALSNQQYSGSLRITIGTAGDISYSIAKNTPKTFSPADFNAVCTTVTGDALSSISINSPSTSYGRLYSGYSSASNPGTAVTSTKQFYVSSSPYISSLTFVPASNYTGTVSIPYTGVNVNGTSYGGTLKITVGSAGDVTYTVAKNTPKAFAAADFNTVCTSATGYALSYLDINAPSSSYGRLYTGYSSASSPGTAVTSTTRFYLSSSPAISSLTFVPASNYTGTVSIPYTGVNINGISYSGTLRITVGSTAAVTYTIVKNMPKQLTAADFNTASVNTTGYALSSISIAAPSSSYGKLYYNYASAANPGTAITAATTFYANSSPYLSSLTFVPANNYTGTVTISYTGVNSNNVTFTGSLVITVTSSVTDISYTTDENSAVKFSASDFNTVCKNATGLNLDHVTFTLPASAYGTLYYSYSTTTHAGTAVSASTLYYASTTPSVDSITFVPAANYAGTVTITYTGTASGGGTYTGKVNVKVNQKAGSRYFTDVGTSYDWAAGAIDYMYEAGVTTGTGGSQYGPGTSIARGDFVLMLYRALGFSGSTSSNFSDVPKGSYYYDAIAAAKALGIAQGSGDRFYPTTALTRQDAMALIYRTLQLTGVNLSTGTSSDISGFTDKGQISSYALTAVQTLVKAGIITGSDSNKINPAGNLSRAEMAVILYRVMTKY</sequence>
<dbReference type="Proteomes" id="UP000183995">
    <property type="component" value="Unassembled WGS sequence"/>
</dbReference>
<keyword evidence="1" id="KW-0677">Repeat</keyword>
<dbReference type="EMBL" id="FQXV01000002">
    <property type="protein sequence ID" value="SHH78248.1"/>
    <property type="molecule type" value="Genomic_DNA"/>
</dbReference>
<dbReference type="Pfam" id="PF00395">
    <property type="entry name" value="SLH"/>
    <property type="match status" value="3"/>
</dbReference>
<dbReference type="PROSITE" id="PS51272">
    <property type="entry name" value="SLH"/>
    <property type="match status" value="3"/>
</dbReference>
<keyword evidence="5" id="KW-1185">Reference proteome</keyword>
<feature type="domain" description="SLH" evidence="3">
    <location>
        <begin position="1106"/>
        <end position="1168"/>
    </location>
</feature>
<evidence type="ECO:0000313" key="5">
    <source>
        <dbReference type="Proteomes" id="UP000183995"/>
    </source>
</evidence>
<feature type="signal peptide" evidence="2">
    <location>
        <begin position="1"/>
        <end position="28"/>
    </location>
</feature>
<organism evidence="4 5">
    <name type="scientific">Sporobacter termitidis DSM 10068</name>
    <dbReference type="NCBI Taxonomy" id="1123282"/>
    <lineage>
        <taxon>Bacteria</taxon>
        <taxon>Bacillati</taxon>
        <taxon>Bacillota</taxon>
        <taxon>Clostridia</taxon>
        <taxon>Eubacteriales</taxon>
        <taxon>Oscillospiraceae</taxon>
        <taxon>Sporobacter</taxon>
    </lineage>
</organism>
<gene>
    <name evidence="4" type="ORF">SAMN02745823_01003</name>
</gene>
<name>A0A1M5VST3_9FIRM</name>
<reference evidence="4 5" key="1">
    <citation type="submission" date="2016-11" db="EMBL/GenBank/DDBJ databases">
        <authorList>
            <person name="Jaros S."/>
            <person name="Januszkiewicz K."/>
            <person name="Wedrychowicz H."/>
        </authorList>
    </citation>
    <scope>NUCLEOTIDE SEQUENCE [LARGE SCALE GENOMIC DNA]</scope>
    <source>
        <strain evidence="4 5">DSM 10068</strain>
    </source>
</reference>
<dbReference type="OrthoDB" id="43070at2"/>
<dbReference type="AlphaFoldDB" id="A0A1M5VST3"/>